<feature type="domain" description="VWA-like" evidence="2">
    <location>
        <begin position="284"/>
        <end position="410"/>
    </location>
</feature>
<evidence type="ECO:0000259" key="2">
    <source>
        <dbReference type="Pfam" id="PF09967"/>
    </source>
</evidence>
<accession>A0A2S8SPP9</accession>
<feature type="domain" description="Putative metallopeptidase" evidence="3">
    <location>
        <begin position="5"/>
        <end position="273"/>
    </location>
</feature>
<dbReference type="InterPro" id="IPR025154">
    <property type="entry name" value="Put_metallopeptidase_dom"/>
</dbReference>
<sequence>MNEKSRELATLARYCVTKSPGFAAIALWVPYFASETTDFVAFTDGKKVVAGEKFWSDFVPLERAFILCHEILHVALRHVPRGAAAYRVSGAHGKLWNIACDAVINHALSKMSWLQAPENGVAIERVLKRDLLEKRPAASWSAEAIFAQLVEQIGAANQGETPEEKIKEWLDAQGFDAPDMLPDFSGDAENNGQGGGEMESRIWASRLSRAQAGDRPGGLLRALSGDFPTSQTPWPQVLRAFLQDATMPQSRENWNRPSRRVLSGTSPVFEPATQPEMGIRRAGIVIDTSGSISDALLTRFCAEISAVQRRTGCEIVLLSADSKVQSEVRVKNEGRALIERVHGGEVELKGGGGTDFAPALRRLNELEVSIALYFTDLRGAFGTQKPAMPLLWCTPTPKASAPFGRVIWLDKI</sequence>
<dbReference type="AlphaFoldDB" id="A0A2S8SPP9"/>
<feature type="region of interest" description="Disordered" evidence="1">
    <location>
        <begin position="248"/>
        <end position="272"/>
    </location>
</feature>
<protein>
    <submittedName>
        <fullName evidence="4">Putative metal-dependent peptidase</fullName>
    </submittedName>
</protein>
<dbReference type="EMBL" id="NIGF01000022">
    <property type="protein sequence ID" value="PQV62768.1"/>
    <property type="molecule type" value="Genomic_DNA"/>
</dbReference>
<proteinExistence type="predicted"/>
<dbReference type="OrthoDB" id="9761650at2"/>
<dbReference type="PANTHER" id="PTHR38730">
    <property type="entry name" value="SLL7028 PROTEIN"/>
    <property type="match status" value="1"/>
</dbReference>
<dbReference type="Pfam" id="PF13203">
    <property type="entry name" value="DUF2201_N"/>
    <property type="match status" value="1"/>
</dbReference>
<dbReference type="InterPro" id="IPR018698">
    <property type="entry name" value="VWA-like_dom"/>
</dbReference>
<dbReference type="Proteomes" id="UP000237684">
    <property type="component" value="Unassembled WGS sequence"/>
</dbReference>
<comment type="caution">
    <text evidence="4">The sequence shown here is derived from an EMBL/GenBank/DDBJ whole genome shotgun (WGS) entry which is preliminary data.</text>
</comment>
<keyword evidence="5" id="KW-1185">Reference proteome</keyword>
<gene>
    <name evidence="4" type="ORF">B1R32_12215</name>
</gene>
<evidence type="ECO:0000313" key="4">
    <source>
        <dbReference type="EMBL" id="PQV62768.1"/>
    </source>
</evidence>
<evidence type="ECO:0000313" key="5">
    <source>
        <dbReference type="Proteomes" id="UP000237684"/>
    </source>
</evidence>
<dbReference type="PANTHER" id="PTHR38730:SF1">
    <property type="entry name" value="SLL7028 PROTEIN"/>
    <property type="match status" value="1"/>
</dbReference>
<dbReference type="Pfam" id="PF09967">
    <property type="entry name" value="DUF2201"/>
    <property type="match status" value="1"/>
</dbReference>
<dbReference type="InParanoid" id="A0A2S8SPP9"/>
<dbReference type="RefSeq" id="WP_106381080.1">
    <property type="nucleotide sequence ID" value="NZ_NIGF01000022.1"/>
</dbReference>
<name>A0A2S8SPP9_9BACT</name>
<reference evidence="4 5" key="1">
    <citation type="journal article" date="2018" name="Syst. Appl. Microbiol.">
        <title>Abditibacterium utsteinense sp. nov., the first cultivated member of candidate phylum FBP, isolated from ice-free Antarctic soil samples.</title>
        <authorList>
            <person name="Tahon G."/>
            <person name="Tytgat B."/>
            <person name="Lebbe L."/>
            <person name="Carlier A."/>
            <person name="Willems A."/>
        </authorList>
    </citation>
    <scope>NUCLEOTIDE SEQUENCE [LARGE SCALE GENOMIC DNA]</scope>
    <source>
        <strain evidence="4 5">LMG 29911</strain>
    </source>
</reference>
<evidence type="ECO:0000259" key="3">
    <source>
        <dbReference type="Pfam" id="PF13203"/>
    </source>
</evidence>
<organism evidence="4 5">
    <name type="scientific">Abditibacterium utsteinense</name>
    <dbReference type="NCBI Taxonomy" id="1960156"/>
    <lineage>
        <taxon>Bacteria</taxon>
        <taxon>Pseudomonadati</taxon>
        <taxon>Abditibacteriota</taxon>
        <taxon>Abditibacteriia</taxon>
        <taxon>Abditibacteriales</taxon>
        <taxon>Abditibacteriaceae</taxon>
        <taxon>Abditibacterium</taxon>
    </lineage>
</organism>
<evidence type="ECO:0000256" key="1">
    <source>
        <dbReference type="SAM" id="MobiDB-lite"/>
    </source>
</evidence>